<organism evidence="2 3">
    <name type="scientific">Botrytis tulipae</name>
    <dbReference type="NCBI Taxonomy" id="87230"/>
    <lineage>
        <taxon>Eukaryota</taxon>
        <taxon>Fungi</taxon>
        <taxon>Dikarya</taxon>
        <taxon>Ascomycota</taxon>
        <taxon>Pezizomycotina</taxon>
        <taxon>Leotiomycetes</taxon>
        <taxon>Helotiales</taxon>
        <taxon>Sclerotiniaceae</taxon>
        <taxon>Botrytis</taxon>
    </lineage>
</organism>
<keyword evidence="3" id="KW-1185">Reference proteome</keyword>
<dbReference type="OrthoDB" id="3553542at2759"/>
<reference evidence="2 3" key="1">
    <citation type="submission" date="2017-12" db="EMBL/GenBank/DDBJ databases">
        <title>Comparative genomics of Botrytis spp.</title>
        <authorList>
            <person name="Valero-Jimenez C.A."/>
            <person name="Tapia P."/>
            <person name="Veloso J."/>
            <person name="Silva-Moreno E."/>
            <person name="Staats M."/>
            <person name="Valdes J.H."/>
            <person name="Van Kan J.A.L."/>
        </authorList>
    </citation>
    <scope>NUCLEOTIDE SEQUENCE [LARGE SCALE GENOMIC DNA]</scope>
    <source>
        <strain evidence="2 3">Bt9001</strain>
    </source>
</reference>
<evidence type="ECO:0000256" key="1">
    <source>
        <dbReference type="SAM" id="MobiDB-lite"/>
    </source>
</evidence>
<evidence type="ECO:0000313" key="3">
    <source>
        <dbReference type="Proteomes" id="UP000297777"/>
    </source>
</evidence>
<dbReference type="AlphaFoldDB" id="A0A4Z1EZI4"/>
<proteinExistence type="predicted"/>
<protein>
    <submittedName>
        <fullName evidence="2">Uncharacterized protein</fullName>
    </submittedName>
</protein>
<gene>
    <name evidence="2" type="ORF">BTUL_0025g00120</name>
</gene>
<name>A0A4Z1EZI4_9HELO</name>
<sequence>MADIELKEMASRDEIRNCGDSDQGTKDLVEAENIARIFMADTVLENAGSSLPLASPRISLECDVPSVPAEDKGKSPCFQKAQKITDEDGSFKMKSSKNGKEEPHADLDQSDQRLESDLLPQNNTTAQPYCLATETLEAASQGQDETLATVPIAKLQQLVEYGIQVLQESRKRIKSVQIDPERNTAEVAQDNSQLSNVAVEAKSIVPPASNSVESSFGGAERMIATRNRTELARAEE</sequence>
<dbReference type="EMBL" id="PQXH01000025">
    <property type="protein sequence ID" value="TGO16658.1"/>
    <property type="molecule type" value="Genomic_DNA"/>
</dbReference>
<comment type="caution">
    <text evidence="2">The sequence shown here is derived from an EMBL/GenBank/DDBJ whole genome shotgun (WGS) entry which is preliminary data.</text>
</comment>
<feature type="region of interest" description="Disordered" evidence="1">
    <location>
        <begin position="64"/>
        <end position="109"/>
    </location>
</feature>
<feature type="compositionally biased region" description="Basic and acidic residues" evidence="1">
    <location>
        <begin position="98"/>
        <end position="109"/>
    </location>
</feature>
<evidence type="ECO:0000313" key="2">
    <source>
        <dbReference type="EMBL" id="TGO16658.1"/>
    </source>
</evidence>
<accession>A0A4Z1EZI4</accession>
<dbReference type="Proteomes" id="UP000297777">
    <property type="component" value="Unassembled WGS sequence"/>
</dbReference>